<feature type="domain" description="Ferritin-like diiron" evidence="7">
    <location>
        <begin position="7"/>
        <end position="156"/>
    </location>
</feature>
<evidence type="ECO:0000256" key="4">
    <source>
        <dbReference type="ARBA" id="ARBA00023004"/>
    </source>
</evidence>
<dbReference type="InterPro" id="IPR014034">
    <property type="entry name" value="Ferritin_CS"/>
</dbReference>
<feature type="binding site" evidence="5">
    <location>
        <position position="138"/>
    </location>
    <ligand>
        <name>Fe cation</name>
        <dbReference type="ChEBI" id="CHEBI:24875"/>
        <label>1</label>
    </ligand>
</feature>
<dbReference type="InParanoid" id="E9HD10"/>
<sequence>MSSKSRQNYHEESEALVNRQINVELNAYYQYLALGAFYGRDDVALSGFSKFFKKIAEEENEHAQKLIQYQNLRGGRVVLNEVGPPAEQEWPSPLAAIEFAINLEKKVNQSLLDLHAMGSKRNDPHLCHYLEGEFLKDQVESINELAKHHTNLVRLGDGVGVFLYDKELHS</sequence>
<protein>
    <recommendedName>
        <fullName evidence="6">Ferritin</fullName>
        <ecNumber evidence="6">1.16.3.1</ecNumber>
    </recommendedName>
</protein>
<dbReference type="InterPro" id="IPR001519">
    <property type="entry name" value="Ferritin"/>
</dbReference>
<dbReference type="InterPro" id="IPR009040">
    <property type="entry name" value="Ferritin-like_diiron"/>
</dbReference>
<feature type="binding site" evidence="5">
    <location>
        <position position="62"/>
    </location>
    <ligand>
        <name>Fe cation</name>
        <dbReference type="ChEBI" id="CHEBI:24875"/>
        <label>1</label>
    </ligand>
</feature>
<keyword evidence="9" id="KW-1185">Reference proteome</keyword>
<dbReference type="FunFam" id="1.20.1260.10:FF:000002">
    <property type="entry name" value="Ferritin, mitochondrial"/>
    <property type="match status" value="1"/>
</dbReference>
<organism evidence="8 9">
    <name type="scientific">Daphnia pulex</name>
    <name type="common">Water flea</name>
    <dbReference type="NCBI Taxonomy" id="6669"/>
    <lineage>
        <taxon>Eukaryota</taxon>
        <taxon>Metazoa</taxon>
        <taxon>Ecdysozoa</taxon>
        <taxon>Arthropoda</taxon>
        <taxon>Crustacea</taxon>
        <taxon>Branchiopoda</taxon>
        <taxon>Diplostraca</taxon>
        <taxon>Cladocera</taxon>
        <taxon>Anomopoda</taxon>
        <taxon>Daphniidae</taxon>
        <taxon>Daphnia</taxon>
    </lineage>
</organism>
<dbReference type="EMBL" id="GL732622">
    <property type="protein sequence ID" value="EFX70376.1"/>
    <property type="molecule type" value="Genomic_DNA"/>
</dbReference>
<feature type="binding site" evidence="5">
    <location>
        <position position="59"/>
    </location>
    <ligand>
        <name>Fe cation</name>
        <dbReference type="ChEBI" id="CHEBI:24875"/>
        <label>1</label>
    </ligand>
</feature>
<evidence type="ECO:0000256" key="6">
    <source>
        <dbReference type="RuleBase" id="RU361145"/>
    </source>
</evidence>
<dbReference type="GO" id="GO:0008199">
    <property type="term" value="F:ferric iron binding"/>
    <property type="evidence" value="ECO:0000318"/>
    <property type="project" value="GO_Central"/>
</dbReference>
<dbReference type="KEGG" id="dpx:DAPPUDRAFT_300500"/>
<evidence type="ECO:0000259" key="7">
    <source>
        <dbReference type="PROSITE" id="PS50905"/>
    </source>
</evidence>
<name>E9HD10_DAPPU</name>
<dbReference type="GO" id="GO:0006879">
    <property type="term" value="P:intracellular iron ion homeostasis"/>
    <property type="evidence" value="ECO:0007669"/>
    <property type="project" value="UniProtKB-KW"/>
</dbReference>
<keyword evidence="6" id="KW-0560">Oxidoreductase</keyword>
<accession>E9HD10</accession>
<dbReference type="OMA" id="RDEWRNS"/>
<dbReference type="PROSITE" id="PS00204">
    <property type="entry name" value="FERRITIN_2"/>
    <property type="match status" value="1"/>
</dbReference>
<keyword evidence="4 5" id="KW-0408">Iron</keyword>
<feature type="binding site" evidence="5">
    <location>
        <position position="24"/>
    </location>
    <ligand>
        <name>Fe cation</name>
        <dbReference type="ChEBI" id="CHEBI:24875"/>
        <label>1</label>
    </ligand>
</feature>
<dbReference type="EC" id="1.16.3.1" evidence="6"/>
<dbReference type="PANTHER" id="PTHR11431:SF75">
    <property type="entry name" value="FERRITIN"/>
    <property type="match status" value="1"/>
</dbReference>
<evidence type="ECO:0000313" key="9">
    <source>
        <dbReference type="Proteomes" id="UP000000305"/>
    </source>
</evidence>
<dbReference type="GO" id="GO:0005737">
    <property type="term" value="C:cytoplasm"/>
    <property type="evidence" value="ECO:0000318"/>
    <property type="project" value="GO_Central"/>
</dbReference>
<evidence type="ECO:0000256" key="5">
    <source>
        <dbReference type="PIRSR" id="PIRSR601519-1"/>
    </source>
</evidence>
<dbReference type="InterPro" id="IPR008331">
    <property type="entry name" value="Ferritin_DPS_dom"/>
</dbReference>
<proteinExistence type="inferred from homology"/>
<dbReference type="STRING" id="6669.E9HD10"/>
<dbReference type="HOGENOM" id="CLU_065681_4_0_1"/>
<comment type="catalytic activity">
    <reaction evidence="6">
        <text>4 Fe(2+) + O2 + 4 H(+) = 4 Fe(3+) + 2 H2O</text>
        <dbReference type="Rhea" id="RHEA:11148"/>
        <dbReference type="ChEBI" id="CHEBI:15377"/>
        <dbReference type="ChEBI" id="CHEBI:15378"/>
        <dbReference type="ChEBI" id="CHEBI:15379"/>
        <dbReference type="ChEBI" id="CHEBI:29033"/>
        <dbReference type="ChEBI" id="CHEBI:29034"/>
        <dbReference type="EC" id="1.16.3.1"/>
    </reaction>
</comment>
<evidence type="ECO:0000313" key="8">
    <source>
        <dbReference type="EMBL" id="EFX70376.1"/>
    </source>
</evidence>
<comment type="similarity">
    <text evidence="1 6">Belongs to the ferritin family.</text>
</comment>
<dbReference type="FunCoup" id="E9HD10">
    <property type="interactions" value="33"/>
</dbReference>
<dbReference type="PANTHER" id="PTHR11431">
    <property type="entry name" value="FERRITIN"/>
    <property type="match status" value="1"/>
</dbReference>
<evidence type="ECO:0000256" key="1">
    <source>
        <dbReference type="ARBA" id="ARBA00007513"/>
    </source>
</evidence>
<dbReference type="Proteomes" id="UP000000305">
    <property type="component" value="Unassembled WGS sequence"/>
</dbReference>
<dbReference type="Pfam" id="PF00210">
    <property type="entry name" value="Ferritin"/>
    <property type="match status" value="1"/>
</dbReference>
<evidence type="ECO:0000256" key="2">
    <source>
        <dbReference type="ARBA" id="ARBA00022434"/>
    </source>
</evidence>
<dbReference type="InterPro" id="IPR012347">
    <property type="entry name" value="Ferritin-like"/>
</dbReference>
<dbReference type="SUPFAM" id="SSF47240">
    <property type="entry name" value="Ferritin-like"/>
    <property type="match status" value="1"/>
</dbReference>
<dbReference type="OrthoDB" id="186462at2759"/>
<dbReference type="PROSITE" id="PS50905">
    <property type="entry name" value="FERRITIN_LIKE"/>
    <property type="match status" value="1"/>
</dbReference>
<dbReference type="eggNOG" id="KOG2332">
    <property type="taxonomic scope" value="Eukaryota"/>
</dbReference>
<dbReference type="GO" id="GO:0006826">
    <property type="term" value="P:iron ion transport"/>
    <property type="evidence" value="ECO:0007669"/>
    <property type="project" value="InterPro"/>
</dbReference>
<dbReference type="GO" id="GO:0004322">
    <property type="term" value="F:ferroxidase activity"/>
    <property type="evidence" value="ECO:0007669"/>
    <property type="project" value="UniProtKB-EC"/>
</dbReference>
<evidence type="ECO:0000256" key="3">
    <source>
        <dbReference type="ARBA" id="ARBA00022723"/>
    </source>
</evidence>
<comment type="function">
    <text evidence="6">Stores iron in a soluble, non-toxic, readily available form. Important for iron homeostasis. Iron is taken up in the ferrous form and deposited as ferric hydroxides after oxidation.</text>
</comment>
<keyword evidence="3 5" id="KW-0479">Metal-binding</keyword>
<feature type="binding site" evidence="5">
    <location>
        <position position="104"/>
    </location>
    <ligand>
        <name>Fe cation</name>
        <dbReference type="ChEBI" id="CHEBI:24875"/>
        <label>1</label>
    </ligand>
</feature>
<dbReference type="CDD" id="cd01056">
    <property type="entry name" value="Euk_Ferritin"/>
    <property type="match status" value="1"/>
</dbReference>
<gene>
    <name evidence="8" type="ORF">DAPPUDRAFT_300500</name>
</gene>
<dbReference type="PhylomeDB" id="E9HD10"/>
<dbReference type="Gene3D" id="1.20.1260.10">
    <property type="match status" value="1"/>
</dbReference>
<dbReference type="GO" id="GO:0008198">
    <property type="term" value="F:ferrous iron binding"/>
    <property type="evidence" value="ECO:0000318"/>
    <property type="project" value="GO_Central"/>
</dbReference>
<reference evidence="8 9" key="1">
    <citation type="journal article" date="2011" name="Science">
        <title>The ecoresponsive genome of Daphnia pulex.</title>
        <authorList>
            <person name="Colbourne J.K."/>
            <person name="Pfrender M.E."/>
            <person name="Gilbert D."/>
            <person name="Thomas W.K."/>
            <person name="Tucker A."/>
            <person name="Oakley T.H."/>
            <person name="Tokishita S."/>
            <person name="Aerts A."/>
            <person name="Arnold G.J."/>
            <person name="Basu M.K."/>
            <person name="Bauer D.J."/>
            <person name="Caceres C.E."/>
            <person name="Carmel L."/>
            <person name="Casola C."/>
            <person name="Choi J.H."/>
            <person name="Detter J.C."/>
            <person name="Dong Q."/>
            <person name="Dusheyko S."/>
            <person name="Eads B.D."/>
            <person name="Frohlich T."/>
            <person name="Geiler-Samerotte K.A."/>
            <person name="Gerlach D."/>
            <person name="Hatcher P."/>
            <person name="Jogdeo S."/>
            <person name="Krijgsveld J."/>
            <person name="Kriventseva E.V."/>
            <person name="Kultz D."/>
            <person name="Laforsch C."/>
            <person name="Lindquist E."/>
            <person name="Lopez J."/>
            <person name="Manak J.R."/>
            <person name="Muller J."/>
            <person name="Pangilinan J."/>
            <person name="Patwardhan R.P."/>
            <person name="Pitluck S."/>
            <person name="Pritham E.J."/>
            <person name="Rechtsteiner A."/>
            <person name="Rho M."/>
            <person name="Rogozin I.B."/>
            <person name="Sakarya O."/>
            <person name="Salamov A."/>
            <person name="Schaack S."/>
            <person name="Shapiro H."/>
            <person name="Shiga Y."/>
            <person name="Skalitzky C."/>
            <person name="Smith Z."/>
            <person name="Souvorov A."/>
            <person name="Sung W."/>
            <person name="Tang Z."/>
            <person name="Tsuchiya D."/>
            <person name="Tu H."/>
            <person name="Vos H."/>
            <person name="Wang M."/>
            <person name="Wolf Y.I."/>
            <person name="Yamagata H."/>
            <person name="Yamada T."/>
            <person name="Ye Y."/>
            <person name="Shaw J.R."/>
            <person name="Andrews J."/>
            <person name="Crease T.J."/>
            <person name="Tang H."/>
            <person name="Lucas S.M."/>
            <person name="Robertson H.M."/>
            <person name="Bork P."/>
            <person name="Koonin E.V."/>
            <person name="Zdobnov E.M."/>
            <person name="Grigoriev I.V."/>
            <person name="Lynch M."/>
            <person name="Boore J.L."/>
        </authorList>
    </citation>
    <scope>NUCLEOTIDE SEQUENCE [LARGE SCALE GENOMIC DNA]</scope>
</reference>
<dbReference type="AlphaFoldDB" id="E9HD10"/>
<keyword evidence="2 6" id="KW-0409">Iron storage</keyword>
<dbReference type="InterPro" id="IPR009078">
    <property type="entry name" value="Ferritin-like_SF"/>
</dbReference>